<dbReference type="RefSeq" id="WP_180335580.1">
    <property type="nucleotide sequence ID" value="NZ_MVDD01000001.1"/>
</dbReference>
<dbReference type="Pfam" id="PF04397">
    <property type="entry name" value="LytTR"/>
    <property type="match status" value="1"/>
</dbReference>
<dbReference type="InterPro" id="IPR007492">
    <property type="entry name" value="LytTR_DNA-bd_dom"/>
</dbReference>
<protein>
    <recommendedName>
        <fullName evidence="1">HTH LytTR-type domain-containing protein</fullName>
    </recommendedName>
</protein>
<sequence>MELTKTEDKIEYKMKIEVVPFQFTSTNTWQNLNKTLNQNEKQIQIQKGNETLLINSDTIAYMYIECKIVSLINFSGNNFVLPLSLNHYEELLDENFFRVNRQCIINKCNITKIISTNGTISVRLKVPKDKIVSITNSKEKEFHKWIKKLPNFHEITEEIK</sequence>
<dbReference type="PROSITE" id="PS50930">
    <property type="entry name" value="HTH_LYTTR"/>
    <property type="match status" value="1"/>
</dbReference>
<dbReference type="Proteomes" id="UP000233535">
    <property type="component" value="Unassembled WGS sequence"/>
</dbReference>
<name>A0A2N3I579_9BACT</name>
<proteinExistence type="predicted"/>
<dbReference type="AlphaFoldDB" id="A0A2N3I579"/>
<comment type="caution">
    <text evidence="2">The sequence shown here is derived from an EMBL/GenBank/DDBJ whole genome shotgun (WGS) entry which is preliminary data.</text>
</comment>
<dbReference type="EMBL" id="MVDD01000001">
    <property type="protein sequence ID" value="PKQ65470.1"/>
    <property type="molecule type" value="Genomic_DNA"/>
</dbReference>
<keyword evidence="3" id="KW-1185">Reference proteome</keyword>
<accession>A0A2N3I579</accession>
<evidence type="ECO:0000313" key="3">
    <source>
        <dbReference type="Proteomes" id="UP000233535"/>
    </source>
</evidence>
<gene>
    <name evidence="2" type="ORF">BZG02_00230</name>
</gene>
<dbReference type="GO" id="GO:0003677">
    <property type="term" value="F:DNA binding"/>
    <property type="evidence" value="ECO:0007669"/>
    <property type="project" value="InterPro"/>
</dbReference>
<dbReference type="SMART" id="SM00850">
    <property type="entry name" value="LytTR"/>
    <property type="match status" value="1"/>
</dbReference>
<evidence type="ECO:0000259" key="1">
    <source>
        <dbReference type="PROSITE" id="PS50930"/>
    </source>
</evidence>
<dbReference type="Gene3D" id="2.40.50.1020">
    <property type="entry name" value="LytTr DNA-binding domain"/>
    <property type="match status" value="1"/>
</dbReference>
<organism evidence="2 3">
    <name type="scientific">Labilibaculum filiforme</name>
    <dbReference type="NCBI Taxonomy" id="1940526"/>
    <lineage>
        <taxon>Bacteria</taxon>
        <taxon>Pseudomonadati</taxon>
        <taxon>Bacteroidota</taxon>
        <taxon>Bacteroidia</taxon>
        <taxon>Marinilabiliales</taxon>
        <taxon>Marinifilaceae</taxon>
        <taxon>Labilibaculum</taxon>
    </lineage>
</organism>
<reference evidence="2 3" key="1">
    <citation type="journal article" date="2017" name="Front. Microbiol.">
        <title>Labilibaculum manganireducens gen. nov., sp. nov. and Labilibaculum filiforme sp. nov., Novel Bacteroidetes Isolated from Subsurface Sediments of the Baltic Sea.</title>
        <authorList>
            <person name="Vandieken V."/>
            <person name="Marshall I.P."/>
            <person name="Niemann H."/>
            <person name="Engelen B."/>
            <person name="Cypionka H."/>
        </authorList>
    </citation>
    <scope>NUCLEOTIDE SEQUENCE [LARGE SCALE GENOMIC DNA]</scope>
    <source>
        <strain evidence="2 3">59.16B</strain>
    </source>
</reference>
<evidence type="ECO:0000313" key="2">
    <source>
        <dbReference type="EMBL" id="PKQ65470.1"/>
    </source>
</evidence>
<feature type="domain" description="HTH LytTR-type" evidence="1">
    <location>
        <begin position="43"/>
        <end position="144"/>
    </location>
</feature>